<evidence type="ECO:0000256" key="1">
    <source>
        <dbReference type="ARBA" id="ARBA00004571"/>
    </source>
</evidence>
<dbReference type="Gene3D" id="2.40.170.20">
    <property type="entry name" value="TonB-dependent receptor, beta-barrel domain"/>
    <property type="match status" value="1"/>
</dbReference>
<dbReference type="EMBL" id="JAVDXV010000005">
    <property type="protein sequence ID" value="MDR7333590.1"/>
    <property type="molecule type" value="Genomic_DNA"/>
</dbReference>
<dbReference type="InterPro" id="IPR013784">
    <property type="entry name" value="Carb-bd-like_fold"/>
</dbReference>
<dbReference type="Gene3D" id="2.60.40.1120">
    <property type="entry name" value="Carboxypeptidase-like, regulatory domain"/>
    <property type="match status" value="1"/>
</dbReference>
<protein>
    <recommendedName>
        <fullName evidence="9">TonB-dependent transporter Oar-like beta-barrel domain-containing protein</fullName>
    </recommendedName>
</protein>
<sequence length="977" mass="105837">MSTLSRSKPWRRQALATAVVLALAGTASAQVSTATLKGQVKAAAGQPSAGLAVVAVNTANGATYRGQTQADGSYTLLGLAPGSYEIRVGNAKSERITLSVGETAAVDLQLGTTELGRVTIAGTAQRQGVRDSQMGTSVSAKMIESLPQTTRNFLSSADLAPGVAFSSDGSGNTKIQSGSQNFDHVNVFIDGVGQKNNILRGGVSGQDVSRGNPFPQSAIAEFKVLTQNYKAEFDQVSSAAITAVTKSGTNEFQTQAYVDRTGTNWRGKSPFEKEREANGVTLPPSEKYEYGVSVGGPIVKDQLHFFFAYDGKQIEDSRQVVPRETDKLPTSGGVMPTVLAAKGNHVDKFTEHLLFGKIDAQLNDEQHLTLSMRLRRESDHIAENRELSAPGNDKDRKNDETRVDLKHEWSRGDWLAESRIGVEDYHWNPRSRATTPFIKYKVSTATPQLLSASQDVVFVGGSPDAQDRRQKGVFVSEDLSYTGIKGHVIKAGAKFKDMKYELGGTSRSVDVVEALIDRATGNPFYSGGSCTGTNITNGGNNSDQCKIDRALAPVAVNINNKQYGFYLQDDWTVTPQLELNLGVRYDYEDNMLNNDYKTPADRVAALKALDVPRYGITPPAGQTYAQSLAKGGINIDDFIATGNSRSAYKGAFAPRVGFSFDVLGDRNSVLFGGWGRSYDRTMANHALDEMQKNASPGGEIWLIRNEFKMPYADQLTFGLRQALGGWNGEIAVGRVHAKNQFTWYGGNRDANGGWATQSPIDPLWGGPNGFGTLILGDFVGASKTDSLYGKLEKPYTAASGWTATIAYTYSDAKTTNKEWTNDIFDWTVGKPGRGYNPSTLVDEHRIVAAFMTDKLLPWGMTFSTKATWASGMPRRVTSCAAGWNQCVYVEGDAPSFRQVDLSLGKEFGFGQHRFTLRGDVLNVFGVENYGGFDDWGGGPVPAGGKANQYGGDNLNVGKPNAIRGDNRTVRLVLSYKF</sequence>
<proteinExistence type="predicted"/>
<reference evidence="10 11" key="1">
    <citation type="submission" date="2023-07" db="EMBL/GenBank/DDBJ databases">
        <title>Sorghum-associated microbial communities from plants grown in Nebraska, USA.</title>
        <authorList>
            <person name="Schachtman D."/>
        </authorList>
    </citation>
    <scope>NUCLEOTIDE SEQUENCE [LARGE SCALE GENOMIC DNA]</scope>
    <source>
        <strain evidence="10 11">BE316</strain>
    </source>
</reference>
<name>A0ABU2A9A8_9BURK</name>
<evidence type="ECO:0000313" key="10">
    <source>
        <dbReference type="EMBL" id="MDR7333590.1"/>
    </source>
</evidence>
<evidence type="ECO:0000256" key="4">
    <source>
        <dbReference type="ARBA" id="ARBA00022692"/>
    </source>
</evidence>
<dbReference type="SUPFAM" id="SSF56935">
    <property type="entry name" value="Porins"/>
    <property type="match status" value="1"/>
</dbReference>
<accession>A0ABU2A9A8</accession>
<feature type="domain" description="TonB-dependent transporter Oar-like beta-barrel" evidence="9">
    <location>
        <begin position="244"/>
        <end position="318"/>
    </location>
</feature>
<dbReference type="Pfam" id="PF13620">
    <property type="entry name" value="CarboxypepD_reg"/>
    <property type="match status" value="1"/>
</dbReference>
<evidence type="ECO:0000256" key="3">
    <source>
        <dbReference type="ARBA" id="ARBA00022452"/>
    </source>
</evidence>
<keyword evidence="6" id="KW-0998">Cell outer membrane</keyword>
<comment type="subcellular location">
    <subcellularLocation>
        <location evidence="1">Cell outer membrane</location>
        <topology evidence="1">Multi-pass membrane protein</topology>
    </subcellularLocation>
</comment>
<dbReference type="Pfam" id="PF25183">
    <property type="entry name" value="OMP_b-brl_4"/>
    <property type="match status" value="2"/>
</dbReference>
<keyword evidence="11" id="KW-1185">Reference proteome</keyword>
<evidence type="ECO:0000256" key="7">
    <source>
        <dbReference type="SAM" id="MobiDB-lite"/>
    </source>
</evidence>
<feature type="domain" description="TonB-dependent transporter Oar-like beta-barrel" evidence="9">
    <location>
        <begin position="349"/>
        <end position="693"/>
    </location>
</feature>
<evidence type="ECO:0000256" key="5">
    <source>
        <dbReference type="ARBA" id="ARBA00023136"/>
    </source>
</evidence>
<dbReference type="RefSeq" id="WP_310329412.1">
    <property type="nucleotide sequence ID" value="NZ_JAVDXV010000005.1"/>
</dbReference>
<keyword evidence="3" id="KW-1134">Transmembrane beta strand</keyword>
<feature type="region of interest" description="Disordered" evidence="7">
    <location>
        <begin position="381"/>
        <end position="401"/>
    </location>
</feature>
<keyword evidence="4" id="KW-0812">Transmembrane</keyword>
<evidence type="ECO:0000256" key="8">
    <source>
        <dbReference type="SAM" id="SignalP"/>
    </source>
</evidence>
<keyword evidence="8" id="KW-0732">Signal</keyword>
<feature type="signal peptide" evidence="8">
    <location>
        <begin position="1"/>
        <end position="29"/>
    </location>
</feature>
<evidence type="ECO:0000259" key="9">
    <source>
        <dbReference type="Pfam" id="PF25183"/>
    </source>
</evidence>
<evidence type="ECO:0000313" key="11">
    <source>
        <dbReference type="Proteomes" id="UP001180825"/>
    </source>
</evidence>
<dbReference type="PANTHER" id="PTHR30069">
    <property type="entry name" value="TONB-DEPENDENT OUTER MEMBRANE RECEPTOR"/>
    <property type="match status" value="1"/>
</dbReference>
<dbReference type="Proteomes" id="UP001180825">
    <property type="component" value="Unassembled WGS sequence"/>
</dbReference>
<dbReference type="SUPFAM" id="SSF49452">
    <property type="entry name" value="Starch-binding domain-like"/>
    <property type="match status" value="1"/>
</dbReference>
<keyword evidence="2" id="KW-0813">Transport</keyword>
<dbReference type="InterPro" id="IPR036942">
    <property type="entry name" value="Beta-barrel_TonB_sf"/>
</dbReference>
<dbReference type="InterPro" id="IPR039426">
    <property type="entry name" value="TonB-dep_rcpt-like"/>
</dbReference>
<dbReference type="PANTHER" id="PTHR30069:SF46">
    <property type="entry name" value="OAR PROTEIN"/>
    <property type="match status" value="1"/>
</dbReference>
<evidence type="ECO:0000256" key="6">
    <source>
        <dbReference type="ARBA" id="ARBA00023237"/>
    </source>
</evidence>
<organism evidence="10 11">
    <name type="scientific">Roseateles asaccharophilus</name>
    <dbReference type="NCBI Taxonomy" id="582607"/>
    <lineage>
        <taxon>Bacteria</taxon>
        <taxon>Pseudomonadati</taxon>
        <taxon>Pseudomonadota</taxon>
        <taxon>Betaproteobacteria</taxon>
        <taxon>Burkholderiales</taxon>
        <taxon>Sphaerotilaceae</taxon>
        <taxon>Roseateles</taxon>
    </lineage>
</organism>
<gene>
    <name evidence="10" type="ORF">J2X21_002732</name>
</gene>
<feature type="chain" id="PRO_5046314638" description="TonB-dependent transporter Oar-like beta-barrel domain-containing protein" evidence="8">
    <location>
        <begin position="30"/>
        <end position="977"/>
    </location>
</feature>
<keyword evidence="5" id="KW-0472">Membrane</keyword>
<evidence type="ECO:0000256" key="2">
    <source>
        <dbReference type="ARBA" id="ARBA00022448"/>
    </source>
</evidence>
<dbReference type="InterPro" id="IPR057601">
    <property type="entry name" value="Oar-like_b-barrel"/>
</dbReference>
<comment type="caution">
    <text evidence="10">The sequence shown here is derived from an EMBL/GenBank/DDBJ whole genome shotgun (WGS) entry which is preliminary data.</text>
</comment>